<sequence>MLLRHSFIHSNYRAIPPRRENRHSAMILIAAYLMYYFHPICFSNSWLIQFFRVSYQYYSLISVTVAIVVAHCVQFLVGNHMEVDHRLISPLLRKFLPGKCDESTVSGRKSSVNIRKSGVETCELHEAVPLNKGCSTEPEL</sequence>
<evidence type="ECO:0000313" key="2">
    <source>
        <dbReference type="EMBL" id="MFH4976008.1"/>
    </source>
</evidence>
<name>A0ABD6E7I0_9BILA</name>
<evidence type="ECO:0000313" key="3">
    <source>
        <dbReference type="Proteomes" id="UP001608902"/>
    </source>
</evidence>
<keyword evidence="3" id="KW-1185">Reference proteome</keyword>
<evidence type="ECO:0000256" key="1">
    <source>
        <dbReference type="SAM" id="Phobius"/>
    </source>
</evidence>
<feature type="transmembrane region" description="Helical" evidence="1">
    <location>
        <begin position="21"/>
        <end position="37"/>
    </location>
</feature>
<keyword evidence="1" id="KW-0472">Membrane</keyword>
<feature type="transmembrane region" description="Helical" evidence="1">
    <location>
        <begin position="57"/>
        <end position="77"/>
    </location>
</feature>
<gene>
    <name evidence="2" type="ORF">AB6A40_002717</name>
</gene>
<dbReference type="AlphaFoldDB" id="A0ABD6E7I0"/>
<keyword evidence="1" id="KW-0812">Transmembrane</keyword>
<dbReference type="EMBL" id="JBGFUD010001251">
    <property type="protein sequence ID" value="MFH4976008.1"/>
    <property type="molecule type" value="Genomic_DNA"/>
</dbReference>
<keyword evidence="1" id="KW-1133">Transmembrane helix</keyword>
<comment type="caution">
    <text evidence="2">The sequence shown here is derived from an EMBL/GenBank/DDBJ whole genome shotgun (WGS) entry which is preliminary data.</text>
</comment>
<organism evidence="2 3">
    <name type="scientific">Gnathostoma spinigerum</name>
    <dbReference type="NCBI Taxonomy" id="75299"/>
    <lineage>
        <taxon>Eukaryota</taxon>
        <taxon>Metazoa</taxon>
        <taxon>Ecdysozoa</taxon>
        <taxon>Nematoda</taxon>
        <taxon>Chromadorea</taxon>
        <taxon>Rhabditida</taxon>
        <taxon>Spirurina</taxon>
        <taxon>Gnathostomatomorpha</taxon>
        <taxon>Gnathostomatoidea</taxon>
        <taxon>Gnathostomatidae</taxon>
        <taxon>Gnathostoma</taxon>
    </lineage>
</organism>
<protein>
    <submittedName>
        <fullName evidence="2">Uncharacterized protein</fullName>
    </submittedName>
</protein>
<proteinExistence type="predicted"/>
<dbReference type="Proteomes" id="UP001608902">
    <property type="component" value="Unassembled WGS sequence"/>
</dbReference>
<reference evidence="2 3" key="1">
    <citation type="submission" date="2024-08" db="EMBL/GenBank/DDBJ databases">
        <title>Gnathostoma spinigerum genome.</title>
        <authorList>
            <person name="Gonzalez-Bertolin B."/>
            <person name="Monzon S."/>
            <person name="Zaballos A."/>
            <person name="Jimenez P."/>
            <person name="Dekumyoy P."/>
            <person name="Varona S."/>
            <person name="Cuesta I."/>
            <person name="Sumanam S."/>
            <person name="Adisakwattana P."/>
            <person name="Gasser R.B."/>
            <person name="Hernandez-Gonzalez A."/>
            <person name="Young N.D."/>
            <person name="Perteguer M.J."/>
        </authorList>
    </citation>
    <scope>NUCLEOTIDE SEQUENCE [LARGE SCALE GENOMIC DNA]</scope>
    <source>
        <strain evidence="2">AL3</strain>
        <tissue evidence="2">Liver</tissue>
    </source>
</reference>
<accession>A0ABD6E7I0</accession>